<feature type="region of interest" description="Disordered" evidence="1">
    <location>
        <begin position="901"/>
        <end position="970"/>
    </location>
</feature>
<feature type="compositionally biased region" description="Polar residues" evidence="1">
    <location>
        <begin position="951"/>
        <end position="963"/>
    </location>
</feature>
<dbReference type="InterPro" id="IPR031942">
    <property type="entry name" value="DUF4774"/>
</dbReference>
<accession>A0ABD1D450</accession>
<dbReference type="Pfam" id="PF15999">
    <property type="entry name" value="DUF4774"/>
    <property type="match status" value="3"/>
</dbReference>
<feature type="region of interest" description="Disordered" evidence="1">
    <location>
        <begin position="584"/>
        <end position="605"/>
    </location>
</feature>
<feature type="domain" description="DUF4774" evidence="2">
    <location>
        <begin position="971"/>
        <end position="1019"/>
    </location>
</feature>
<organism evidence="3 4">
    <name type="scientific">Culex pipiens pipiens</name>
    <name type="common">Northern house mosquito</name>
    <dbReference type="NCBI Taxonomy" id="38569"/>
    <lineage>
        <taxon>Eukaryota</taxon>
        <taxon>Metazoa</taxon>
        <taxon>Ecdysozoa</taxon>
        <taxon>Arthropoda</taxon>
        <taxon>Hexapoda</taxon>
        <taxon>Insecta</taxon>
        <taxon>Pterygota</taxon>
        <taxon>Neoptera</taxon>
        <taxon>Endopterygota</taxon>
        <taxon>Diptera</taxon>
        <taxon>Nematocera</taxon>
        <taxon>Culicoidea</taxon>
        <taxon>Culicidae</taxon>
        <taxon>Culicinae</taxon>
        <taxon>Culicini</taxon>
        <taxon>Culex</taxon>
        <taxon>Culex</taxon>
    </lineage>
</organism>
<proteinExistence type="predicted"/>
<feature type="domain" description="DUF4774" evidence="2">
    <location>
        <begin position="702"/>
        <end position="757"/>
    </location>
</feature>
<feature type="compositionally biased region" description="Low complexity" evidence="1">
    <location>
        <begin position="585"/>
        <end position="604"/>
    </location>
</feature>
<gene>
    <name evidence="3" type="ORF">pipiens_012144</name>
</gene>
<evidence type="ECO:0000256" key="1">
    <source>
        <dbReference type="SAM" id="MobiDB-lite"/>
    </source>
</evidence>
<name>A0ABD1D450_CULPP</name>
<feature type="domain" description="DUF4774" evidence="2">
    <location>
        <begin position="354"/>
        <end position="405"/>
    </location>
</feature>
<evidence type="ECO:0000313" key="3">
    <source>
        <dbReference type="EMBL" id="KAL1392886.1"/>
    </source>
</evidence>
<comment type="caution">
    <text evidence="3">The sequence shown here is derived from an EMBL/GenBank/DDBJ whole genome shotgun (WGS) entry which is preliminary data.</text>
</comment>
<dbReference type="AlphaFoldDB" id="A0ABD1D450"/>
<evidence type="ECO:0000313" key="4">
    <source>
        <dbReference type="Proteomes" id="UP001562425"/>
    </source>
</evidence>
<dbReference type="EMBL" id="JBEHCU010007731">
    <property type="protein sequence ID" value="KAL1392886.1"/>
    <property type="molecule type" value="Genomic_DNA"/>
</dbReference>
<keyword evidence="4" id="KW-1185">Reference proteome</keyword>
<sequence length="1280" mass="139458">MRRLFAQPRALVDPPFIEQRGSIEETQRILREIERINIAMGYRKKQEVAFPRTSNFNEGYFYPRPVYQPLNFRTTTMSPAAPVPMFKQFTGERLVSTVDPFRAQVYYYPAPYLRVPMVDGPRAFQSGEVLEIKRSKELSPKIFVLPIAVPSADGRSSEVRYIPSTVNFGSLQGFRSRGKAMEDEETKVKKGKGMVEDMAEVVEEDKVDEDLLDEVLDAVDYDLDDDEDEKQQVLPVTEKFANDKFMNSKLTDSSEENSDEQADIEVMMLNKGVRGTSRSFNITATFQNFTNRFIPSSTPTTTLEPSDIKELQQLDISETSDATAPQAELEQEKGPFGLFNRQTDPGNGGIVIQRLRVRQGGIAIAGPGGIATAGSGGTAIVGPNGTAITHPRSLTIAGPGAKIYAVPESVDLGKTINATKRSLPLDAVLVANGPVPQQAASQFPSPYLLAPGSNVNLNYPPPATAATFFPYGTGEGSFQLIPADAFAPHPFARIPKNYGGAVNPSPQPPITVTPIKLTDARGRPASLTQGRKQKKPKRVMSAPYVQAVQQPNKQFKVQKMQVTKLRNVTPGMVKPAKLVQLPKTPARARPAAPQRQAAQQQQQQSARLQTPVEVQLVPLQLQAIQPVQAVQPVQYQPQQFAPLIQQDASQFQAILPEQPVLVTASGSTAADQPIARSPVLPTGTASYPFYGVPTTDNRDEASLILEPNSKAISGNGGTAISTPVSHAILKHGSSTKILFRPQSVAIVGANGRAHAQADLILPFYGGARGQILEIRKNSDGTVVSKILRGEDEEDMELKVHQIVDELKNNEEILAEDDEIRAADQSFGDYLLNIQKAAASLVTLQDQVKKTGKLSPDQKKVYADNLEKLGVAAQKLAHIQQQDDDHDAIKFLFNSEYDQQNAQSDAQKKKTTSYKVTSFPGFKGKEEEKPQPATSHHKKKEEEENVGEEDSVSAQADDSVQVNSPEKEASIAEAKPVGLAIAGEGGVASSKPVATAVVGDGGLAVARPVATAIAGIKPSEIGSLGLPITVNKKLVTKGKYGLVAADQEIPMGLLVGPGFQEARVSQNEIEAEIDDARQQAIGQMSGTLAPNFDTEKFLASLRLKAKQQQAQQQVIAASQQQQLGFGGYGQQAQSVLPQSYPYVSDYMSSPAQYTPAYTPSYVPTYYSWNPYQSYPSAYQSAYQTYPSYQSQLALMAAAYQQQQQQQQFAAFQPQYNPYLASAVTHAFQPQYDYPQRTYYSAAIATPASTAAPTAAAAASAYPSYYNYPSYSTPSPYRFFYY</sequence>
<evidence type="ECO:0000259" key="2">
    <source>
        <dbReference type="Pfam" id="PF15999"/>
    </source>
</evidence>
<dbReference type="Proteomes" id="UP001562425">
    <property type="component" value="Unassembled WGS sequence"/>
</dbReference>
<reference evidence="3 4" key="1">
    <citation type="submission" date="2024-05" db="EMBL/GenBank/DDBJ databases">
        <title>Culex pipiens pipiens assembly and annotation.</title>
        <authorList>
            <person name="Alout H."/>
            <person name="Durand T."/>
        </authorList>
    </citation>
    <scope>NUCLEOTIDE SEQUENCE [LARGE SCALE GENOMIC DNA]</scope>
    <source>
        <strain evidence="3">HA-2024</strain>
        <tissue evidence="3">Whole body</tissue>
    </source>
</reference>
<protein>
    <recommendedName>
        <fullName evidence="2">DUF4774 domain-containing protein</fullName>
    </recommendedName>
</protein>